<dbReference type="Gene3D" id="3.50.50.60">
    <property type="entry name" value="FAD/NAD(P)-binding domain"/>
    <property type="match status" value="3"/>
</dbReference>
<evidence type="ECO:0000313" key="5">
    <source>
        <dbReference type="EMBL" id="RBA19233.1"/>
    </source>
</evidence>
<evidence type="ECO:0000256" key="2">
    <source>
        <dbReference type="ARBA" id="ARBA00022630"/>
    </source>
</evidence>
<dbReference type="GO" id="GO:0004499">
    <property type="term" value="F:N,N-dimethylaniline monooxygenase activity"/>
    <property type="evidence" value="ECO:0007669"/>
    <property type="project" value="InterPro"/>
</dbReference>
<dbReference type="GO" id="GO:0050660">
    <property type="term" value="F:flavin adenine dinucleotide binding"/>
    <property type="evidence" value="ECO:0007669"/>
    <property type="project" value="InterPro"/>
</dbReference>
<comment type="caution">
    <text evidence="5">The sequence shown here is derived from an EMBL/GenBank/DDBJ whole genome shotgun (WGS) entry which is preliminary data.</text>
</comment>
<evidence type="ECO:0000313" key="6">
    <source>
        <dbReference type="Proteomes" id="UP000251714"/>
    </source>
</evidence>
<protein>
    <submittedName>
        <fullName evidence="5">Uncharacterized protein</fullName>
    </submittedName>
</protein>
<dbReference type="EMBL" id="PKMI01000012">
    <property type="protein sequence ID" value="RBA19233.1"/>
    <property type="molecule type" value="Genomic_DNA"/>
</dbReference>
<accession>A0A365NEI6</accession>
<dbReference type="PANTHER" id="PTHR42877:SF10">
    <property type="entry name" value="L-ORNITHINE N(5)-OXYGENASE"/>
    <property type="match status" value="1"/>
</dbReference>
<dbReference type="GO" id="GO:0050661">
    <property type="term" value="F:NADP binding"/>
    <property type="evidence" value="ECO:0007669"/>
    <property type="project" value="InterPro"/>
</dbReference>
<name>A0A365NEI6_GIBIN</name>
<dbReference type="Pfam" id="PF00743">
    <property type="entry name" value="FMO-like"/>
    <property type="match status" value="1"/>
</dbReference>
<dbReference type="SUPFAM" id="SSF51905">
    <property type="entry name" value="FAD/NAD(P)-binding domain"/>
    <property type="match status" value="2"/>
</dbReference>
<comment type="similarity">
    <text evidence="1">Belongs to the FAD-binding monooxygenase family.</text>
</comment>
<reference evidence="5 6" key="1">
    <citation type="submission" date="2017-12" db="EMBL/GenBank/DDBJ databases">
        <title>Genome sequence of the mycotoxigenic crop pathogen Fusarium proliferatum, strain ITEM 2341 from Date Palm.</title>
        <authorList>
            <person name="Almiman B.F."/>
            <person name="Shittu T.A."/>
            <person name="Muthumeenakshi S."/>
            <person name="Baroncelli R."/>
            <person name="Sreenivasaprasada S."/>
        </authorList>
    </citation>
    <scope>NUCLEOTIDE SEQUENCE [LARGE SCALE GENOMIC DNA]</scope>
    <source>
        <strain evidence="5 6">ITEM 2341</strain>
    </source>
</reference>
<dbReference type="InterPro" id="IPR036188">
    <property type="entry name" value="FAD/NAD-bd_sf"/>
</dbReference>
<keyword evidence="3" id="KW-0274">FAD</keyword>
<sequence>MLGQDGPGPGPQHRRVIIIGGGFGGIAMACQLKAKLRCTDFCVLERQSGIGGTWWINNYPGIACDIPSPFYSLSFAQKTDWSTFFAPGREIGQYIEKVVDDFELRDNIHLSTEVVSCKWNPKVHLWEVTFQRLLHGVGDLSAADRKHIEDTKGPSFVYSSETTWTCSVLVSAVGGLVEPAPWPADVPGKDKFQGDIIHSARWDSSVDFHGKNVVVVGTGCSAAQLVPRLLSSDYGASHVTQLMREPPWVLPRVTPPLGDSFYKSWSPFLCKYVPGYMQMFRAVVALATELDFGLFGAERWSERKRDTLQRQLLKHMRETVPPKVGHHGPFLNALLTKVYQYHDILTPHYSVGCKRRIYDTAWFPCLHDSRMELTTLAMKSVDEQSVNLGPGSKTHPAEKHKGVSRSIPADIIVLANGFAVNRWFHPLQIVGSKGSTLQEDFDERGGPQLYRGTALDGFPNMFVLFGPNSFTGHSSVVLGLENQVAQAIKLMRPILSGEAQKVEVTRSAVYKYNAEVQSDLKKTVWNGGGCHNWYVNDDGRNSMSYP</sequence>
<proteinExistence type="inferred from homology"/>
<evidence type="ECO:0000256" key="3">
    <source>
        <dbReference type="ARBA" id="ARBA00022827"/>
    </source>
</evidence>
<dbReference type="Proteomes" id="UP000251714">
    <property type="component" value="Unassembled WGS sequence"/>
</dbReference>
<dbReference type="InterPro" id="IPR020946">
    <property type="entry name" value="Flavin_mOase-like"/>
</dbReference>
<keyword evidence="4" id="KW-0560">Oxidoreductase</keyword>
<dbReference type="AlphaFoldDB" id="A0A365NEI6"/>
<gene>
    <name evidence="5" type="ORF">FPRO05_10162</name>
</gene>
<dbReference type="InterPro" id="IPR051209">
    <property type="entry name" value="FAD-bind_Monooxygenase_sf"/>
</dbReference>
<evidence type="ECO:0000256" key="1">
    <source>
        <dbReference type="ARBA" id="ARBA00010139"/>
    </source>
</evidence>
<dbReference type="PANTHER" id="PTHR42877">
    <property type="entry name" value="L-ORNITHINE N(5)-MONOOXYGENASE-RELATED"/>
    <property type="match status" value="1"/>
</dbReference>
<evidence type="ECO:0000256" key="4">
    <source>
        <dbReference type="ARBA" id="ARBA00023002"/>
    </source>
</evidence>
<organism evidence="5 6">
    <name type="scientific">Gibberella intermedia</name>
    <name type="common">Bulb rot disease fungus</name>
    <name type="synonym">Fusarium proliferatum</name>
    <dbReference type="NCBI Taxonomy" id="948311"/>
    <lineage>
        <taxon>Eukaryota</taxon>
        <taxon>Fungi</taxon>
        <taxon>Dikarya</taxon>
        <taxon>Ascomycota</taxon>
        <taxon>Pezizomycotina</taxon>
        <taxon>Sordariomycetes</taxon>
        <taxon>Hypocreomycetidae</taxon>
        <taxon>Hypocreales</taxon>
        <taxon>Nectriaceae</taxon>
        <taxon>Fusarium</taxon>
        <taxon>Fusarium fujikuroi species complex</taxon>
    </lineage>
</organism>
<dbReference type="Pfam" id="PF13450">
    <property type="entry name" value="NAD_binding_8"/>
    <property type="match status" value="1"/>
</dbReference>
<keyword evidence="2" id="KW-0285">Flavoprotein</keyword>